<dbReference type="HAMAP" id="MF_03045">
    <property type="entry name" value="DIS3L2"/>
    <property type="match status" value="1"/>
</dbReference>
<evidence type="ECO:0000259" key="10">
    <source>
        <dbReference type="SMART" id="SM00955"/>
    </source>
</evidence>
<dbReference type="InterPro" id="IPR041093">
    <property type="entry name" value="Dis3l2-like_C"/>
</dbReference>
<feature type="compositionally biased region" description="Basic residues" evidence="9">
    <location>
        <begin position="34"/>
        <end position="46"/>
    </location>
</feature>
<feature type="domain" description="RNB" evidence="10">
    <location>
        <begin position="455"/>
        <end position="811"/>
    </location>
</feature>
<dbReference type="GO" id="GO:0046872">
    <property type="term" value="F:metal ion binding"/>
    <property type="evidence" value="ECO:0007669"/>
    <property type="project" value="UniProtKB-KW"/>
</dbReference>
<gene>
    <name evidence="11" type="ORF">CAUJ_LOCUS3625</name>
</gene>
<keyword evidence="2 8" id="KW-0540">Nuclease</keyword>
<dbReference type="OrthoDB" id="372421at2759"/>
<keyword evidence="5 8" id="KW-0269">Exonuclease</keyword>
<evidence type="ECO:0000256" key="2">
    <source>
        <dbReference type="ARBA" id="ARBA00022722"/>
    </source>
</evidence>
<dbReference type="GO" id="GO:0000956">
    <property type="term" value="P:nuclear-transcribed mRNA catabolic process"/>
    <property type="evidence" value="ECO:0007669"/>
    <property type="project" value="UniProtKB-UniRule"/>
</dbReference>
<keyword evidence="1 8" id="KW-0963">Cytoplasm</keyword>
<evidence type="ECO:0000313" key="11">
    <source>
        <dbReference type="EMBL" id="CAD6187706.1"/>
    </source>
</evidence>
<keyword evidence="8" id="KW-0464">Manganese</keyword>
<evidence type="ECO:0000256" key="6">
    <source>
        <dbReference type="ARBA" id="ARBA00022842"/>
    </source>
</evidence>
<dbReference type="GO" id="GO:1990074">
    <property type="term" value="P:polyuridylation-dependent mRNA catabolic process"/>
    <property type="evidence" value="ECO:0007669"/>
    <property type="project" value="UniProtKB-UniRule"/>
</dbReference>
<feature type="site" description="Important for catalytic activity" evidence="8">
    <location>
        <position position="475"/>
    </location>
</feature>
<dbReference type="InterPro" id="IPR033771">
    <property type="entry name" value="Rrp44_CSD1"/>
</dbReference>
<reference evidence="11" key="1">
    <citation type="submission" date="2020-10" db="EMBL/GenBank/DDBJ databases">
        <authorList>
            <person name="Kikuchi T."/>
        </authorList>
    </citation>
    <scope>NUCLEOTIDE SEQUENCE</scope>
    <source>
        <strain evidence="11">NKZ352</strain>
    </source>
</reference>
<keyword evidence="7 8" id="KW-0694">RNA-binding</keyword>
<feature type="binding site" evidence="8">
    <location>
        <position position="467"/>
    </location>
    <ligand>
        <name>Mg(2+)</name>
        <dbReference type="ChEBI" id="CHEBI:18420"/>
    </ligand>
</feature>
<dbReference type="Gene3D" id="2.40.50.690">
    <property type="match status" value="1"/>
</dbReference>
<dbReference type="InterPro" id="IPR028591">
    <property type="entry name" value="DIS3L2"/>
</dbReference>
<evidence type="ECO:0000256" key="3">
    <source>
        <dbReference type="ARBA" id="ARBA00022723"/>
    </source>
</evidence>
<dbReference type="PROSITE" id="PS01175">
    <property type="entry name" value="RIBONUCLEASE_II"/>
    <property type="match status" value="1"/>
</dbReference>
<dbReference type="EMBL" id="CAJGYM010000007">
    <property type="protein sequence ID" value="CAD6187706.1"/>
    <property type="molecule type" value="Genomic_DNA"/>
</dbReference>
<name>A0A8S1GVB5_9PELO</name>
<dbReference type="SMART" id="SM00955">
    <property type="entry name" value="RNB"/>
    <property type="match status" value="1"/>
</dbReference>
<evidence type="ECO:0000256" key="4">
    <source>
        <dbReference type="ARBA" id="ARBA00022801"/>
    </source>
</evidence>
<keyword evidence="6 8" id="KW-0460">Magnesium</keyword>
<comment type="function">
    <text evidence="8">3'-5'-exoribonuclease that specifically recognizes RNAs polyuridylated at their 3' end and mediates their degradation. Component of an exosome-independent RNA degradation pathway that mediates degradation of cytoplasmic mRNAs that have been deadenylated and subsequently uridylated at their 3'.</text>
</comment>
<accession>A0A8S1GVB5</accession>
<dbReference type="EC" id="3.1.13.-" evidence="8"/>
<dbReference type="GO" id="GO:0010587">
    <property type="term" value="P:miRNA catabolic process"/>
    <property type="evidence" value="ECO:0007669"/>
    <property type="project" value="TreeGrafter"/>
</dbReference>
<dbReference type="GO" id="GO:0000932">
    <property type="term" value="C:P-body"/>
    <property type="evidence" value="ECO:0007669"/>
    <property type="project" value="UniProtKB-SubCell"/>
</dbReference>
<dbReference type="GO" id="GO:0003723">
    <property type="term" value="F:RNA binding"/>
    <property type="evidence" value="ECO:0007669"/>
    <property type="project" value="UniProtKB-KW"/>
</dbReference>
<dbReference type="InterPro" id="IPR012340">
    <property type="entry name" value="NA-bd_OB-fold"/>
</dbReference>
<dbReference type="Proteomes" id="UP000835052">
    <property type="component" value="Unassembled WGS sequence"/>
</dbReference>
<evidence type="ECO:0000256" key="8">
    <source>
        <dbReference type="HAMAP-Rule" id="MF_03045"/>
    </source>
</evidence>
<feature type="compositionally biased region" description="Basic and acidic residues" evidence="9">
    <location>
        <begin position="16"/>
        <end position="33"/>
    </location>
</feature>
<dbReference type="InterPro" id="IPR022966">
    <property type="entry name" value="RNase_II/R_CS"/>
</dbReference>
<keyword evidence="12" id="KW-1185">Reference proteome</keyword>
<dbReference type="InterPro" id="IPR001900">
    <property type="entry name" value="RNase_II/R"/>
</dbReference>
<organism evidence="11 12">
    <name type="scientific">Caenorhabditis auriculariae</name>
    <dbReference type="NCBI Taxonomy" id="2777116"/>
    <lineage>
        <taxon>Eukaryota</taxon>
        <taxon>Metazoa</taxon>
        <taxon>Ecdysozoa</taxon>
        <taxon>Nematoda</taxon>
        <taxon>Chromadorea</taxon>
        <taxon>Rhabditida</taxon>
        <taxon>Rhabditina</taxon>
        <taxon>Rhabditomorpha</taxon>
        <taxon>Rhabditoidea</taxon>
        <taxon>Rhabditidae</taxon>
        <taxon>Peloderinae</taxon>
        <taxon>Caenorhabditis</taxon>
    </lineage>
</organism>
<dbReference type="Pfam" id="PF00773">
    <property type="entry name" value="RNB"/>
    <property type="match status" value="1"/>
</dbReference>
<dbReference type="GO" id="GO:0000175">
    <property type="term" value="F:3'-5'-RNA exonuclease activity"/>
    <property type="evidence" value="ECO:0007669"/>
    <property type="project" value="UniProtKB-UniRule"/>
</dbReference>
<dbReference type="InterPro" id="IPR050180">
    <property type="entry name" value="RNR_Ribonuclease"/>
</dbReference>
<feature type="binding site" evidence="8">
    <location>
        <position position="476"/>
    </location>
    <ligand>
        <name>Mg(2+)</name>
        <dbReference type="ChEBI" id="CHEBI:18420"/>
    </ligand>
</feature>
<keyword evidence="4 8" id="KW-0378">Hydrolase</keyword>
<sequence>MDVEIALATEKPQASKADDLAESSEDKKTDKTSTKKKRSRKGKRKTPAIAAIVLTENEQSANIQRESDNKTPEKTININESKLDQIVPTEFLKNKQPFMSPHTKYQGQQRFLSTPQKNFQSCANGDAGPEKKSTTLRKKIFADYISEAEVSDGLAKNLLIEGVIRINPRNYQECYLNNPLGSAHNDILILGRDRNRAMNNDVVVVRVKPQSEWIVIPNEYEAWVAKETEKCGKIAEPPKEELKTGAEGDCTILDKLLDEIDLNLANPATPKTEVRYNKNVGSVSRDTKNQKKTLKDAIFEMDKNICCLVPPECLQITAEVVYIKEKKHPRLAAGKLQPLPNSDSKEFAYFVPNDGRVPRILIPHVEVDKEFFTRPKDFAKFIYMANIKEWYSDSIYAIGSLEKNLGERGEIEAETEAILQSNEIDTREFSEETLACLPITSADQWSIPEKEFEYRRDFREEIVFTIDPKTARDLDDALSIKPLDDIDGRGTPGWEIGVHIADVTFFVEDTSVLDQWAQSRANSTYLVTSVIPMLPRILSEQLCSLNPGVDRLTFSVVWKMNDKAEIVDEWFGRTVIRSRVKLSYEHAQDFIDNPEKDFEEEELPPISDGTSVFHIKEKVLQLNRVAQVLRRNRETNGALRIEQPKLKFSIDPVTKQPLGVSVYKIQGSNKLVEEYMLLANMSVAKFIGTKFPQTAMLRRHPPPKEKMMREVLETCARIGFPLDGNSSAELSTSLRKFQNNSLLHTCIRQVLSSITIKPMQMALYFCISSVESPSDYRHYALNVPFYTHFTSPIRRYPDMVVHRQLAMALGYGTAIDRTPDELDSIAKHCNERKLASKTASEQSDEVFFGLFVNVCGRINSKGVVLQVLDRAFSVLVVQYGVVKRVYCDKLKIAADQYNRRDGTLTLTWGFDPDAEEGNREPFKQVIQVCTVLDVELYPLDKDDKCQYGARIHRPTKRDVVEKTLSRMFEKDEEIAEVNELAEIPAEERAG</sequence>
<evidence type="ECO:0000313" key="12">
    <source>
        <dbReference type="Proteomes" id="UP000835052"/>
    </source>
</evidence>
<comment type="caution">
    <text evidence="11">The sequence shown here is derived from an EMBL/GenBank/DDBJ whole genome shotgun (WGS) entry which is preliminary data.</text>
</comment>
<dbReference type="Gene3D" id="2.40.50.700">
    <property type="match status" value="1"/>
</dbReference>
<proteinExistence type="inferred from homology"/>
<feature type="region of interest" description="Disordered" evidence="9">
    <location>
        <begin position="1"/>
        <end position="48"/>
    </location>
</feature>
<dbReference type="Pfam" id="PF17849">
    <property type="entry name" value="OB_Dis3"/>
    <property type="match status" value="1"/>
</dbReference>
<dbReference type="AlphaFoldDB" id="A0A8S1GVB5"/>
<evidence type="ECO:0000256" key="5">
    <source>
        <dbReference type="ARBA" id="ARBA00022839"/>
    </source>
</evidence>
<comment type="subcellular location">
    <subcellularLocation>
        <location evidence="8">Cytoplasm</location>
    </subcellularLocation>
    <subcellularLocation>
        <location evidence="8">Cytoplasm</location>
        <location evidence="8">P-body</location>
    </subcellularLocation>
</comment>
<dbReference type="PANTHER" id="PTHR23355">
    <property type="entry name" value="RIBONUCLEASE"/>
    <property type="match status" value="1"/>
</dbReference>
<dbReference type="Gene3D" id="2.40.50.140">
    <property type="entry name" value="Nucleic acid-binding proteins"/>
    <property type="match status" value="1"/>
</dbReference>
<evidence type="ECO:0000256" key="9">
    <source>
        <dbReference type="SAM" id="MobiDB-lite"/>
    </source>
</evidence>
<evidence type="ECO:0000256" key="7">
    <source>
        <dbReference type="ARBA" id="ARBA00022884"/>
    </source>
</evidence>
<dbReference type="Pfam" id="PF17877">
    <property type="entry name" value="Dis3l2_C_term"/>
    <property type="match status" value="1"/>
</dbReference>
<protein>
    <recommendedName>
        <fullName evidence="8">DIS3-like exonuclease 2</fullName>
        <ecNumber evidence="8">3.1.13.-</ecNumber>
    </recommendedName>
</protein>
<comment type="cofactor">
    <cofactor evidence="8">
        <name>Mg(2+)</name>
        <dbReference type="ChEBI" id="CHEBI:18420"/>
    </cofactor>
    <cofactor evidence="8">
        <name>Mn(2+)</name>
        <dbReference type="ChEBI" id="CHEBI:29035"/>
    </cofactor>
</comment>
<dbReference type="Pfam" id="PF17216">
    <property type="entry name" value="Rrp44_CSD1"/>
    <property type="match status" value="1"/>
</dbReference>
<keyword evidence="3 8" id="KW-0479">Metal-binding</keyword>
<evidence type="ECO:0000256" key="1">
    <source>
        <dbReference type="ARBA" id="ARBA00022490"/>
    </source>
</evidence>
<comment type="similarity">
    <text evidence="8">Belongs to the RNR ribonuclease family. DIS3L2 subfamily.</text>
</comment>
<dbReference type="InterPro" id="IPR041505">
    <property type="entry name" value="Dis3_CSD2"/>
</dbReference>
<dbReference type="PANTHER" id="PTHR23355:SF9">
    <property type="entry name" value="DIS3-LIKE EXONUCLEASE 2"/>
    <property type="match status" value="1"/>
</dbReference>
<dbReference type="SUPFAM" id="SSF50249">
    <property type="entry name" value="Nucleic acid-binding proteins"/>
    <property type="match status" value="2"/>
</dbReference>